<reference evidence="3" key="2">
    <citation type="submission" date="2019-02" db="EMBL/GenBank/DDBJ databases">
        <authorList>
            <person name="Chen S.-C."/>
            <person name="Chien H.-H."/>
            <person name="Lai M.-C."/>
        </authorList>
    </citation>
    <scope>NUCLEOTIDE SEQUENCE</scope>
    <source>
        <strain evidence="3">N2F9704</strain>
    </source>
</reference>
<evidence type="ECO:0000313" key="3">
    <source>
        <dbReference type="EMBL" id="QSZ67451.1"/>
    </source>
</evidence>
<dbReference type="Proteomes" id="UP001042704">
    <property type="component" value="Chromosome"/>
</dbReference>
<dbReference type="InterPro" id="IPR025517">
    <property type="entry name" value="DUF4405"/>
</dbReference>
<evidence type="ECO:0000256" key="1">
    <source>
        <dbReference type="SAM" id="Phobius"/>
    </source>
</evidence>
<protein>
    <submittedName>
        <fullName evidence="3">DUF4405 domain-containing protein</fullName>
    </submittedName>
</protein>
<keyword evidence="1" id="KW-0472">Membrane</keyword>
<keyword evidence="4" id="KW-1185">Reference proteome</keyword>
<feature type="transmembrane region" description="Helical" evidence="1">
    <location>
        <begin position="12"/>
        <end position="32"/>
    </location>
</feature>
<dbReference type="GeneID" id="76424295"/>
<dbReference type="KEGG" id="maqe:RJ40_07995"/>
<feature type="transmembrane region" description="Helical" evidence="1">
    <location>
        <begin position="62"/>
        <end position="83"/>
    </location>
</feature>
<organism evidence="3 4">
    <name type="scientific">Methanofollis aquaemaris</name>
    <dbReference type="NCBI Taxonomy" id="126734"/>
    <lineage>
        <taxon>Archaea</taxon>
        <taxon>Methanobacteriati</taxon>
        <taxon>Methanobacteriota</taxon>
        <taxon>Stenosarchaea group</taxon>
        <taxon>Methanomicrobia</taxon>
        <taxon>Methanomicrobiales</taxon>
        <taxon>Methanomicrobiaceae</taxon>
        <taxon>Methanofollis</taxon>
    </lineage>
</organism>
<keyword evidence="1" id="KW-0812">Transmembrane</keyword>
<evidence type="ECO:0000313" key="4">
    <source>
        <dbReference type="Proteomes" id="UP001042704"/>
    </source>
</evidence>
<evidence type="ECO:0000259" key="2">
    <source>
        <dbReference type="Pfam" id="PF14358"/>
    </source>
</evidence>
<feature type="domain" description="Flavinylation-associated cytochrome" evidence="2">
    <location>
        <begin position="9"/>
        <end position="84"/>
    </location>
</feature>
<sequence>MQKRQINAVIDLALLITFLIVGLTSVVLFFFLPSGGGGLEWVHAGTGATNLRVFLGVTRGEWVVLHNITGLVFMVLMVVHILLHIPFYRTIRRCLSGSGDKKCDQE</sequence>
<name>A0A8A3S6U7_9EURY</name>
<dbReference type="Pfam" id="PF14358">
    <property type="entry name" value="DUF4405"/>
    <property type="match status" value="1"/>
</dbReference>
<dbReference type="RefSeq" id="WP_265580340.1">
    <property type="nucleotide sequence ID" value="NZ_CP036172.1"/>
</dbReference>
<dbReference type="EMBL" id="CP036172">
    <property type="protein sequence ID" value="QSZ67451.1"/>
    <property type="molecule type" value="Genomic_DNA"/>
</dbReference>
<gene>
    <name evidence="3" type="ORF">RJ40_07995</name>
</gene>
<accession>A0A8A3S6U7</accession>
<reference evidence="3" key="1">
    <citation type="journal article" date="2001" name="Int. J. Syst. Evol. Microbiol.">
        <title>Methanofollis aquaemaris sp. nov., a methanogen isolated from an aquaculture fish pond.</title>
        <authorList>
            <person name="Lai M.C."/>
            <person name="Chen S.C."/>
        </authorList>
    </citation>
    <scope>NUCLEOTIDE SEQUENCE</scope>
    <source>
        <strain evidence="3">N2F9704</strain>
    </source>
</reference>
<keyword evidence="1" id="KW-1133">Transmembrane helix</keyword>
<proteinExistence type="predicted"/>
<dbReference type="AlphaFoldDB" id="A0A8A3S6U7"/>